<feature type="region of interest" description="Disordered" evidence="1">
    <location>
        <begin position="512"/>
        <end position="647"/>
    </location>
</feature>
<proteinExistence type="predicted"/>
<dbReference type="AlphaFoldDB" id="A0A8H5ZWW3"/>
<organism evidence="2 3">
    <name type="scientific">Petromyces alliaceus</name>
    <name type="common">Aspergillus alliaceus</name>
    <dbReference type="NCBI Taxonomy" id="209559"/>
    <lineage>
        <taxon>Eukaryota</taxon>
        <taxon>Fungi</taxon>
        <taxon>Dikarya</taxon>
        <taxon>Ascomycota</taxon>
        <taxon>Pezizomycotina</taxon>
        <taxon>Eurotiomycetes</taxon>
        <taxon>Eurotiomycetidae</taxon>
        <taxon>Eurotiales</taxon>
        <taxon>Aspergillaceae</taxon>
        <taxon>Aspergillus</taxon>
        <taxon>Aspergillus subgen. Circumdati</taxon>
    </lineage>
</organism>
<feature type="compositionally biased region" description="Basic and acidic residues" evidence="1">
    <location>
        <begin position="538"/>
        <end position="555"/>
    </location>
</feature>
<feature type="compositionally biased region" description="Acidic residues" evidence="1">
    <location>
        <begin position="582"/>
        <end position="591"/>
    </location>
</feature>
<gene>
    <name evidence="2" type="ORF">ETB97_004408</name>
</gene>
<feature type="compositionally biased region" description="Acidic residues" evidence="1">
    <location>
        <begin position="516"/>
        <end position="534"/>
    </location>
</feature>
<comment type="caution">
    <text evidence="2">The sequence shown here is derived from an EMBL/GenBank/DDBJ whole genome shotgun (WGS) entry which is preliminary data.</text>
</comment>
<feature type="compositionally biased region" description="Low complexity" evidence="1">
    <location>
        <begin position="556"/>
        <end position="565"/>
    </location>
</feature>
<dbReference type="PANTHER" id="PTHR13060:SF0">
    <property type="entry name" value="PROTEIN ECDYSONELESS HOMOLOG"/>
    <property type="match status" value="1"/>
</dbReference>
<evidence type="ECO:0000313" key="2">
    <source>
        <dbReference type="EMBL" id="KAF5858413.1"/>
    </source>
</evidence>
<evidence type="ECO:0008006" key="4">
    <source>
        <dbReference type="Google" id="ProtNLM"/>
    </source>
</evidence>
<evidence type="ECO:0000313" key="3">
    <source>
        <dbReference type="Proteomes" id="UP000541154"/>
    </source>
</evidence>
<accession>A0A8H5ZWW3</accession>
<dbReference type="Proteomes" id="UP000541154">
    <property type="component" value="Unassembled WGS sequence"/>
</dbReference>
<feature type="compositionally biased region" description="Acidic residues" evidence="1">
    <location>
        <begin position="634"/>
        <end position="647"/>
    </location>
</feature>
<protein>
    <recommendedName>
        <fullName evidence="4">Regulatory factor Sgt1</fullName>
    </recommendedName>
</protein>
<reference evidence="2 3" key="1">
    <citation type="submission" date="2019-04" db="EMBL/GenBank/DDBJ databases">
        <title>Aspergillus burnettii sp. nov., novel species from soil in southeast Queensland.</title>
        <authorList>
            <person name="Gilchrist C.L.M."/>
            <person name="Pitt J.I."/>
            <person name="Lange L."/>
            <person name="Lacey H.J."/>
            <person name="Vuong D."/>
            <person name="Midgley D.J."/>
            <person name="Greenfield P."/>
            <person name="Bradbury M."/>
            <person name="Lacey E."/>
            <person name="Busk P.K."/>
            <person name="Pilgaard B."/>
            <person name="Chooi Y.H."/>
            <person name="Piggott A.M."/>
        </authorList>
    </citation>
    <scope>NUCLEOTIDE SEQUENCE [LARGE SCALE GENOMIC DNA]</scope>
    <source>
        <strain evidence="2 3">FRR 5400</strain>
    </source>
</reference>
<feature type="region of interest" description="Disordered" evidence="1">
    <location>
        <begin position="468"/>
        <end position="490"/>
    </location>
</feature>
<feature type="region of interest" description="Disordered" evidence="1">
    <location>
        <begin position="662"/>
        <end position="688"/>
    </location>
</feature>
<dbReference type="EMBL" id="SPNV01000206">
    <property type="protein sequence ID" value="KAF5858413.1"/>
    <property type="molecule type" value="Genomic_DNA"/>
</dbReference>
<dbReference type="InterPro" id="IPR010770">
    <property type="entry name" value="Ecd"/>
</dbReference>
<keyword evidence="3" id="KW-1185">Reference proteome</keyword>
<sequence length="688" mass="77795">MFIQRATIPKSWRVVSTCTGEAVDRKCIWYTALLRRVLGGENPLPLCLLTSTRERLSAAVTSAGPEFRRVLVCVLEAVKMPPMSEEDLEWFKSTFHPIPKPELPDDSVEYSLYHISSDPTPAIIDEVAETRSRLVEVQRTAAELTKDLLKGYIWQREGFRLEITKEDGTILLRGCTNFGDSIEDEWVVVYLLRELTKKHKDIWVKVTDGDGQFLLVEAAGALPSWLEPEIADNRVWVHRGELVIIKPKNQKRKVTEKLSLSDSRRIIVEEPARLMRSAMVQEEAFYRLRNYPKQISENLHSTLITIPRKIAYLLHQKPAYISAAVEAFYLRDPIALRPLRAKEPDNFIFKPEDFVTVGVRFTRVGYAQLKSQDFPAPKSWIGALPSKDDRKAYDRAEIGMKLACGFEMLLADPQNQDKAVVREINLILEDIESGDESLPTDEEISTWDRTEDDEKWLDISFEDLDRELKGKGKGKDDRNAPEGSFGDANAQENLQRIVARFEEFLNNDSAGFEGADFFDDYNSDSDVEDDEEEMSSNGEDKEASFDEEEFSKMMKEMMGMPSMPGLPDSARRSMPRNRVEQLDAESDDDTEQIQQLSRQMEAELRGTGVLELNRPGKTATGKQALSEGKASEGRDEEGEMPDLEGDDIDINLAKNLLESLQSQAGGAGPAGNMLSMLNLPIPKDDRGR</sequence>
<dbReference type="PANTHER" id="PTHR13060">
    <property type="entry name" value="SGT1 PROTEIN HSGT1 SUPPRESSOR OF GCR2"/>
    <property type="match status" value="1"/>
</dbReference>
<dbReference type="GO" id="GO:0005634">
    <property type="term" value="C:nucleus"/>
    <property type="evidence" value="ECO:0007669"/>
    <property type="project" value="TreeGrafter"/>
</dbReference>
<evidence type="ECO:0000256" key="1">
    <source>
        <dbReference type="SAM" id="MobiDB-lite"/>
    </source>
</evidence>
<name>A0A8H5ZWW3_PETAA</name>
<dbReference type="Pfam" id="PF07093">
    <property type="entry name" value="SGT1"/>
    <property type="match status" value="1"/>
</dbReference>
<feature type="compositionally biased region" description="Basic and acidic residues" evidence="1">
    <location>
        <begin position="468"/>
        <end position="480"/>
    </location>
</feature>